<evidence type="ECO:0000313" key="2">
    <source>
        <dbReference type="Proteomes" id="UP001217325"/>
    </source>
</evidence>
<evidence type="ECO:0000313" key="1">
    <source>
        <dbReference type="EMBL" id="MDE8644980.1"/>
    </source>
</evidence>
<proteinExistence type="predicted"/>
<dbReference type="AlphaFoldDB" id="A0AAW6LIC1"/>
<comment type="caution">
    <text evidence="1">The sequence shown here is derived from an EMBL/GenBank/DDBJ whole genome shotgun (WGS) entry which is preliminary data.</text>
</comment>
<dbReference type="RefSeq" id="WP_257226963.1">
    <property type="nucleotide sequence ID" value="NZ_AP026691.1"/>
</dbReference>
<gene>
    <name evidence="1" type="ORF">PXH69_08460</name>
</gene>
<sequence length="42" mass="5031">MKNLEPWEFAGMLTHLRAYLANARRFLRGWSYREVDGSSEDR</sequence>
<accession>A0AAW6LIC1</accession>
<reference evidence="1" key="1">
    <citation type="submission" date="2023-02" db="EMBL/GenBank/DDBJ databases">
        <title>A novel hydrolase synthesized by Rhodococcus erythropolis HQ is responsible for the detoxification of Zearalenone.</title>
        <authorList>
            <person name="Hu J."/>
            <person name="Xu J."/>
        </authorList>
    </citation>
    <scope>NUCLEOTIDE SEQUENCE</scope>
    <source>
        <strain evidence="1">HQ</strain>
    </source>
</reference>
<name>A0AAW6LIC1_RHOSG</name>
<dbReference type="EMBL" id="JARDXE010000004">
    <property type="protein sequence ID" value="MDE8644980.1"/>
    <property type="molecule type" value="Genomic_DNA"/>
</dbReference>
<protein>
    <submittedName>
        <fullName evidence="1">Uncharacterized protein</fullName>
    </submittedName>
</protein>
<organism evidence="1 2">
    <name type="scientific">Rhodococcus qingshengii</name>
    <dbReference type="NCBI Taxonomy" id="334542"/>
    <lineage>
        <taxon>Bacteria</taxon>
        <taxon>Bacillati</taxon>
        <taxon>Actinomycetota</taxon>
        <taxon>Actinomycetes</taxon>
        <taxon>Mycobacteriales</taxon>
        <taxon>Nocardiaceae</taxon>
        <taxon>Rhodococcus</taxon>
        <taxon>Rhodococcus erythropolis group</taxon>
    </lineage>
</organism>
<dbReference type="Proteomes" id="UP001217325">
    <property type="component" value="Unassembled WGS sequence"/>
</dbReference>